<keyword evidence="3" id="KW-0408">Iron</keyword>
<dbReference type="AlphaFoldDB" id="A0A544QVN4"/>
<evidence type="ECO:0000256" key="3">
    <source>
        <dbReference type="ARBA" id="ARBA00023004"/>
    </source>
</evidence>
<evidence type="ECO:0000313" key="7">
    <source>
        <dbReference type="Proteomes" id="UP000317863"/>
    </source>
</evidence>
<dbReference type="GO" id="GO:0009337">
    <property type="term" value="C:sulfite reductase complex (NADPH)"/>
    <property type="evidence" value="ECO:0007669"/>
    <property type="project" value="TreeGrafter"/>
</dbReference>
<dbReference type="SUPFAM" id="SSF56014">
    <property type="entry name" value="Nitrite and sulphite reductase 4Fe-4S domain-like"/>
    <property type="match status" value="1"/>
</dbReference>
<dbReference type="InterPro" id="IPR045854">
    <property type="entry name" value="NO2/SO3_Rdtase_4Fe4S_sf"/>
</dbReference>
<keyword evidence="1" id="KW-0004">4Fe-4S</keyword>
<dbReference type="SUPFAM" id="SSF54862">
    <property type="entry name" value="4Fe-4S ferredoxins"/>
    <property type="match status" value="1"/>
</dbReference>
<dbReference type="InterPro" id="IPR017896">
    <property type="entry name" value="4Fe4S_Fe-S-bd"/>
</dbReference>
<evidence type="ECO:0000256" key="2">
    <source>
        <dbReference type="ARBA" id="ARBA00022723"/>
    </source>
</evidence>
<sequence length="311" mass="34561">MATLTISKADETRVKGLGFFSNKGTDEFSGRVITVNGKVNSEQLKRVAEAAERYGNGNVLMTTRLTLECQGIPFENIEPFMSFLAEGGLETGGSGKRVRPVVSCKGTTCQYGLIDTFDLSEKIHDRFYTGYHEVMLPHKFKIAVGGCPNNCVKPDLNDFGVIGRFVPSVNEDKCKGCKKCAVEDVCPMNAASKDGNIAVIDPEVCIKCGRCYSKCYFKAIDPEIRGYKVYIAGRWGKKISHGKILGKIFTSEEEVLSTLEKAILLFREKGNFGERFAETVERLGFETVEKELLSDEILSRKDEILKREISK</sequence>
<dbReference type="OrthoDB" id="9800558at2"/>
<dbReference type="RefSeq" id="WP_142535812.1">
    <property type="nucleotide sequence ID" value="NZ_SGJB01000007.1"/>
</dbReference>
<dbReference type="PROSITE" id="PS51379">
    <property type="entry name" value="4FE4S_FER_2"/>
    <property type="match status" value="2"/>
</dbReference>
<keyword evidence="2" id="KW-0479">Metal-binding</keyword>
<dbReference type="GO" id="GO:0020037">
    <property type="term" value="F:heme binding"/>
    <property type="evidence" value="ECO:0007669"/>
    <property type="project" value="InterPro"/>
</dbReference>
<organism evidence="6 7">
    <name type="scientific">Peptacetobacter hominis</name>
    <dbReference type="NCBI Taxonomy" id="2743610"/>
    <lineage>
        <taxon>Bacteria</taxon>
        <taxon>Bacillati</taxon>
        <taxon>Bacillota</taxon>
        <taxon>Clostridia</taxon>
        <taxon>Peptostreptococcales</taxon>
        <taxon>Peptostreptococcaceae</taxon>
        <taxon>Peptacetobacter</taxon>
    </lineage>
</organism>
<dbReference type="InterPro" id="IPR036136">
    <property type="entry name" value="Nit/Sulf_reduc_fer-like_dom_sf"/>
</dbReference>
<keyword evidence="4" id="KW-0411">Iron-sulfur</keyword>
<dbReference type="GO" id="GO:0050311">
    <property type="term" value="F:sulfite reductase (ferredoxin) activity"/>
    <property type="evidence" value="ECO:0007669"/>
    <property type="project" value="TreeGrafter"/>
</dbReference>
<dbReference type="SUPFAM" id="SSF55124">
    <property type="entry name" value="Nitrite/Sulfite reductase N-terminal domain-like"/>
    <property type="match status" value="1"/>
</dbReference>
<protein>
    <submittedName>
        <fullName evidence="6">(4Fe-4S)-binding protein</fullName>
    </submittedName>
</protein>
<reference evidence="6 7" key="1">
    <citation type="submission" date="2019-02" db="EMBL/GenBank/DDBJ databases">
        <title>Peptostreptococcaceae bacterium ZHW00191 nov., a new bacterium isolated from the human gut.</title>
        <authorList>
            <person name="Zhou H.-W."/>
            <person name="Chen X.-J."/>
        </authorList>
    </citation>
    <scope>NUCLEOTIDE SEQUENCE [LARGE SCALE GENOMIC DNA]</scope>
    <source>
        <strain evidence="6 7">ZHW00191</strain>
    </source>
</reference>
<name>A0A544QVN4_9FIRM</name>
<dbReference type="GO" id="GO:0000103">
    <property type="term" value="P:sulfate assimilation"/>
    <property type="evidence" value="ECO:0007669"/>
    <property type="project" value="TreeGrafter"/>
</dbReference>
<dbReference type="GO" id="GO:0016002">
    <property type="term" value="F:sulfite reductase activity"/>
    <property type="evidence" value="ECO:0007669"/>
    <property type="project" value="TreeGrafter"/>
</dbReference>
<evidence type="ECO:0000313" key="6">
    <source>
        <dbReference type="EMBL" id="TQQ84757.1"/>
    </source>
</evidence>
<accession>A0A544QVN4</accession>
<evidence type="ECO:0000256" key="4">
    <source>
        <dbReference type="ARBA" id="ARBA00023014"/>
    </source>
</evidence>
<dbReference type="InterPro" id="IPR006067">
    <property type="entry name" value="NO2/SO3_Rdtase_4Fe4S_dom"/>
</dbReference>
<dbReference type="Pfam" id="PF01077">
    <property type="entry name" value="NIR_SIR"/>
    <property type="match status" value="1"/>
</dbReference>
<dbReference type="GO" id="GO:0046872">
    <property type="term" value="F:metal ion binding"/>
    <property type="evidence" value="ECO:0007669"/>
    <property type="project" value="UniProtKB-KW"/>
</dbReference>
<proteinExistence type="predicted"/>
<dbReference type="PANTHER" id="PTHR11493">
    <property type="entry name" value="SULFITE REDUCTASE [NADPH] SUBUNIT BETA-RELATED"/>
    <property type="match status" value="1"/>
</dbReference>
<feature type="domain" description="4Fe-4S ferredoxin-type" evidence="5">
    <location>
        <begin position="198"/>
        <end position="225"/>
    </location>
</feature>
<dbReference type="InterPro" id="IPR045169">
    <property type="entry name" value="NO2/SO3_Rdtase_4Fe4S_prot"/>
</dbReference>
<keyword evidence="7" id="KW-1185">Reference proteome</keyword>
<dbReference type="PANTHER" id="PTHR11493:SF54">
    <property type="entry name" value="ANAEROBIC SULFITE REDUCTASE SUBUNIT C"/>
    <property type="match status" value="1"/>
</dbReference>
<dbReference type="Pfam" id="PF03460">
    <property type="entry name" value="NIR_SIR_ferr"/>
    <property type="match status" value="1"/>
</dbReference>
<dbReference type="Proteomes" id="UP000317863">
    <property type="component" value="Unassembled WGS sequence"/>
</dbReference>
<dbReference type="InterPro" id="IPR005117">
    <property type="entry name" value="NiRdtase/SiRdtase_haem-b_fer"/>
</dbReference>
<gene>
    <name evidence="6" type="ORF">EXD82_04970</name>
</gene>
<evidence type="ECO:0000259" key="5">
    <source>
        <dbReference type="PROSITE" id="PS51379"/>
    </source>
</evidence>
<dbReference type="EMBL" id="SGJB01000007">
    <property type="protein sequence ID" value="TQQ84757.1"/>
    <property type="molecule type" value="Genomic_DNA"/>
</dbReference>
<feature type="domain" description="4Fe-4S ferredoxin-type" evidence="5">
    <location>
        <begin position="165"/>
        <end position="196"/>
    </location>
</feature>
<dbReference type="Gene3D" id="3.30.413.10">
    <property type="entry name" value="Sulfite Reductase Hemoprotein, domain 1"/>
    <property type="match status" value="1"/>
</dbReference>
<comment type="caution">
    <text evidence="6">The sequence shown here is derived from an EMBL/GenBank/DDBJ whole genome shotgun (WGS) entry which is preliminary data.</text>
</comment>
<dbReference type="Gene3D" id="3.30.70.20">
    <property type="match status" value="1"/>
</dbReference>
<evidence type="ECO:0000256" key="1">
    <source>
        <dbReference type="ARBA" id="ARBA00022485"/>
    </source>
</evidence>
<dbReference type="GO" id="GO:0051539">
    <property type="term" value="F:4 iron, 4 sulfur cluster binding"/>
    <property type="evidence" value="ECO:0007669"/>
    <property type="project" value="UniProtKB-KW"/>
</dbReference>
<dbReference type="Pfam" id="PF00037">
    <property type="entry name" value="Fer4"/>
    <property type="match status" value="1"/>
</dbReference>